<dbReference type="AlphaFoldDB" id="A0A3P1SK01"/>
<evidence type="ECO:0000313" key="17">
    <source>
        <dbReference type="EMBL" id="RRC97396.1"/>
    </source>
</evidence>
<reference evidence="17 18" key="1">
    <citation type="submission" date="2018-11" db="EMBL/GenBank/DDBJ databases">
        <title>The draft genome sequence of Amphritea balenae JAMM 1525T.</title>
        <authorList>
            <person name="Fang Z."/>
            <person name="Zhang Y."/>
            <person name="Han X."/>
        </authorList>
    </citation>
    <scope>NUCLEOTIDE SEQUENCE [LARGE SCALE GENOMIC DNA]</scope>
    <source>
        <strain evidence="17 18">JAMM 1525</strain>
    </source>
</reference>
<keyword evidence="18" id="KW-1185">Reference proteome</keyword>
<evidence type="ECO:0000256" key="13">
    <source>
        <dbReference type="ARBA" id="ARBA00022993"/>
    </source>
</evidence>
<evidence type="ECO:0000256" key="6">
    <source>
        <dbReference type="ARBA" id="ARBA00012102"/>
    </source>
</evidence>
<feature type="binding site" evidence="16">
    <location>
        <position position="117"/>
    </location>
    <ligand>
        <name>ATP</name>
        <dbReference type="ChEBI" id="CHEBI:30616"/>
    </ligand>
</feature>
<comment type="caution">
    <text evidence="17">The sequence shown here is derived from an EMBL/GenBank/DDBJ whole genome shotgun (WGS) entry which is preliminary data.</text>
</comment>
<dbReference type="UniPathway" id="UPA00241">
    <property type="reaction ID" value="UER00352"/>
</dbReference>
<dbReference type="SUPFAM" id="SSF53067">
    <property type="entry name" value="Actin-like ATPase domain"/>
    <property type="match status" value="2"/>
</dbReference>
<evidence type="ECO:0000256" key="4">
    <source>
        <dbReference type="ARBA" id="ARBA00005225"/>
    </source>
</evidence>
<evidence type="ECO:0000256" key="2">
    <source>
        <dbReference type="ARBA" id="ARBA00001958"/>
    </source>
</evidence>
<dbReference type="NCBIfam" id="TIGR00671">
    <property type="entry name" value="baf"/>
    <property type="match status" value="1"/>
</dbReference>
<evidence type="ECO:0000256" key="9">
    <source>
        <dbReference type="ARBA" id="ARBA00022741"/>
    </source>
</evidence>
<keyword evidence="10 16" id="KW-0418">Kinase</keyword>
<keyword evidence="16" id="KW-0479">Metal-binding</keyword>
<evidence type="ECO:0000256" key="8">
    <source>
        <dbReference type="ARBA" id="ARBA00022679"/>
    </source>
</evidence>
<keyword evidence="9 16" id="KW-0547">Nucleotide-binding</keyword>
<dbReference type="InterPro" id="IPR043129">
    <property type="entry name" value="ATPase_NBD"/>
</dbReference>
<comment type="catalytic activity">
    <reaction evidence="1 16">
        <text>(R)-pantothenate + ATP = (R)-4'-phosphopantothenate + ADP + H(+)</text>
        <dbReference type="Rhea" id="RHEA:16373"/>
        <dbReference type="ChEBI" id="CHEBI:10986"/>
        <dbReference type="ChEBI" id="CHEBI:15378"/>
        <dbReference type="ChEBI" id="CHEBI:29032"/>
        <dbReference type="ChEBI" id="CHEBI:30616"/>
        <dbReference type="ChEBI" id="CHEBI:456216"/>
        <dbReference type="EC" id="2.7.1.33"/>
    </reaction>
</comment>
<dbReference type="GO" id="GO:0015937">
    <property type="term" value="P:coenzyme A biosynthetic process"/>
    <property type="evidence" value="ECO:0007669"/>
    <property type="project" value="UniProtKB-UniRule"/>
</dbReference>
<evidence type="ECO:0000256" key="14">
    <source>
        <dbReference type="ARBA" id="ARBA00038036"/>
    </source>
</evidence>
<dbReference type="GO" id="GO:0004594">
    <property type="term" value="F:pantothenate kinase activity"/>
    <property type="evidence" value="ECO:0007669"/>
    <property type="project" value="UniProtKB-UniRule"/>
</dbReference>
<dbReference type="EC" id="2.7.1.33" evidence="6 16"/>
<keyword evidence="7 16" id="KW-0963">Cytoplasm</keyword>
<dbReference type="HAMAP" id="MF_01274">
    <property type="entry name" value="Pantothen_kinase_3"/>
    <property type="match status" value="1"/>
</dbReference>
<feature type="binding site" evidence="16">
    <location>
        <position position="114"/>
    </location>
    <ligand>
        <name>K(+)</name>
        <dbReference type="ChEBI" id="CHEBI:29103"/>
    </ligand>
</feature>
<accession>A0A3P1SK01</accession>
<dbReference type="Pfam" id="PF03309">
    <property type="entry name" value="Pan_kinase"/>
    <property type="match status" value="1"/>
</dbReference>
<evidence type="ECO:0000256" key="12">
    <source>
        <dbReference type="ARBA" id="ARBA00022958"/>
    </source>
</evidence>
<dbReference type="InterPro" id="IPR004619">
    <property type="entry name" value="Type_III_PanK"/>
</dbReference>
<dbReference type="Proteomes" id="UP000267535">
    <property type="component" value="Unassembled WGS sequence"/>
</dbReference>
<keyword evidence="13 16" id="KW-0173">Coenzyme A biosynthesis</keyword>
<comment type="subcellular location">
    <subcellularLocation>
        <location evidence="3 16">Cytoplasm</location>
    </subcellularLocation>
</comment>
<evidence type="ECO:0000256" key="5">
    <source>
        <dbReference type="ARBA" id="ARBA00011738"/>
    </source>
</evidence>
<sequence length="232" mass="24973">MSTLDIDVGNTFLKWRIEGQALRGRVRHADIVQADWPELVSRVRVASVAGDQVNQSLSEFVVRRWNVTAEFARTTAVGAGVTNSYADPSRMGVDRWLAILSAWHRTNSECWVVDCGSAITVEQISSDGVHQGGYIIPGLQLMSKNLLSNTAEIIVDHSIAQFNAEPGTNTSEAVQHGLNLMLSALAEKIMRSAGSAPVYVTGGDGELFCSLASGSVWCPDLVMEGLPLAMGQ</sequence>
<feature type="binding site" evidence="16">
    <location>
        <begin position="92"/>
        <end position="95"/>
    </location>
    <ligand>
        <name>substrate</name>
    </ligand>
</feature>
<dbReference type="GO" id="GO:0005524">
    <property type="term" value="F:ATP binding"/>
    <property type="evidence" value="ECO:0007669"/>
    <property type="project" value="UniProtKB-UniRule"/>
</dbReference>
<organism evidence="17 18">
    <name type="scientific">Amphritea balenae</name>
    <dbReference type="NCBI Taxonomy" id="452629"/>
    <lineage>
        <taxon>Bacteria</taxon>
        <taxon>Pseudomonadati</taxon>
        <taxon>Pseudomonadota</taxon>
        <taxon>Gammaproteobacteria</taxon>
        <taxon>Oceanospirillales</taxon>
        <taxon>Oceanospirillaceae</taxon>
        <taxon>Amphritea</taxon>
    </lineage>
</organism>
<keyword evidence="12 16" id="KW-0630">Potassium</keyword>
<dbReference type="RefSeq" id="WP_124927559.1">
    <property type="nucleotide sequence ID" value="NZ_BMOH01000009.1"/>
</dbReference>
<evidence type="ECO:0000256" key="16">
    <source>
        <dbReference type="HAMAP-Rule" id="MF_01274"/>
    </source>
</evidence>
<evidence type="ECO:0000313" key="18">
    <source>
        <dbReference type="Proteomes" id="UP000267535"/>
    </source>
</evidence>
<dbReference type="OrthoDB" id="9781305at2"/>
<keyword evidence="11 16" id="KW-0067">ATP-binding</keyword>
<evidence type="ECO:0000256" key="11">
    <source>
        <dbReference type="ARBA" id="ARBA00022840"/>
    </source>
</evidence>
<evidence type="ECO:0000256" key="15">
    <source>
        <dbReference type="ARBA" id="ARBA00040883"/>
    </source>
</evidence>
<evidence type="ECO:0000256" key="3">
    <source>
        <dbReference type="ARBA" id="ARBA00004496"/>
    </source>
</evidence>
<dbReference type="GO" id="GO:0005737">
    <property type="term" value="C:cytoplasm"/>
    <property type="evidence" value="ECO:0007669"/>
    <property type="project" value="UniProtKB-SubCell"/>
</dbReference>
<gene>
    <name evidence="16" type="primary">coaX</name>
    <name evidence="17" type="ORF">EHS89_18000</name>
</gene>
<comment type="pathway">
    <text evidence="4 16">Cofactor biosynthesis; coenzyme A biosynthesis; CoA from (R)-pantothenate: step 1/5.</text>
</comment>
<protein>
    <recommendedName>
        <fullName evidence="15 16">Type III pantothenate kinase</fullName>
        <ecNumber evidence="6 16">2.7.1.33</ecNumber>
    </recommendedName>
    <alternativeName>
        <fullName evidence="16">PanK-III</fullName>
    </alternativeName>
    <alternativeName>
        <fullName evidence="16">Pantothenic acid kinase</fullName>
    </alternativeName>
</protein>
<comment type="subunit">
    <text evidence="5 16">Homodimer.</text>
</comment>
<comment type="cofactor">
    <cofactor evidence="2">
        <name>K(+)</name>
        <dbReference type="ChEBI" id="CHEBI:29103"/>
    </cofactor>
</comment>
<comment type="function">
    <text evidence="16">Catalyzes the phosphorylation of pantothenate (Pan), the first step in CoA biosynthesis.</text>
</comment>
<proteinExistence type="inferred from homology"/>
<keyword evidence="8 16" id="KW-0808">Transferase</keyword>
<dbReference type="EMBL" id="RQXV01000012">
    <property type="protein sequence ID" value="RRC97396.1"/>
    <property type="molecule type" value="Genomic_DNA"/>
</dbReference>
<evidence type="ECO:0000256" key="1">
    <source>
        <dbReference type="ARBA" id="ARBA00001206"/>
    </source>
</evidence>
<feature type="binding site" evidence="16">
    <location>
        <begin position="7"/>
        <end position="14"/>
    </location>
    <ligand>
        <name>ATP</name>
        <dbReference type="ChEBI" id="CHEBI:30616"/>
    </ligand>
</feature>
<feature type="active site" description="Proton acceptor" evidence="16">
    <location>
        <position position="94"/>
    </location>
</feature>
<dbReference type="PANTHER" id="PTHR34265">
    <property type="entry name" value="TYPE III PANTOTHENATE KINASE"/>
    <property type="match status" value="1"/>
</dbReference>
<dbReference type="PANTHER" id="PTHR34265:SF1">
    <property type="entry name" value="TYPE III PANTOTHENATE KINASE"/>
    <property type="match status" value="1"/>
</dbReference>
<comment type="similarity">
    <text evidence="14 16">Belongs to the type III pantothenate kinase family.</text>
</comment>
<dbReference type="Gene3D" id="3.30.420.40">
    <property type="match status" value="2"/>
</dbReference>
<evidence type="ECO:0000256" key="7">
    <source>
        <dbReference type="ARBA" id="ARBA00022490"/>
    </source>
</evidence>
<dbReference type="CDD" id="cd24015">
    <property type="entry name" value="ASKHA_NBD_PanK-III"/>
    <property type="match status" value="1"/>
</dbReference>
<comment type="cofactor">
    <cofactor evidence="16">
        <name>NH4(+)</name>
        <dbReference type="ChEBI" id="CHEBI:28938"/>
    </cofactor>
    <cofactor evidence="16">
        <name>K(+)</name>
        <dbReference type="ChEBI" id="CHEBI:29103"/>
    </cofactor>
    <text evidence="16">A monovalent cation. Ammonium or potassium.</text>
</comment>
<feature type="binding site" evidence="16">
    <location>
        <position position="170"/>
    </location>
    <ligand>
        <name>substrate</name>
    </ligand>
</feature>
<name>A0A3P1SK01_9GAMM</name>
<feature type="binding site" evidence="16">
    <location>
        <position position="85"/>
    </location>
    <ligand>
        <name>substrate</name>
    </ligand>
</feature>
<dbReference type="GO" id="GO:0046872">
    <property type="term" value="F:metal ion binding"/>
    <property type="evidence" value="ECO:0007669"/>
    <property type="project" value="UniProtKB-KW"/>
</dbReference>
<evidence type="ECO:0000256" key="10">
    <source>
        <dbReference type="ARBA" id="ARBA00022777"/>
    </source>
</evidence>